<keyword evidence="4" id="KW-1185">Reference proteome</keyword>
<keyword evidence="2" id="KW-1133">Transmembrane helix</keyword>
<protein>
    <submittedName>
        <fullName evidence="3">HdeD family acid-resistance protein</fullName>
    </submittedName>
</protein>
<comment type="caution">
    <text evidence="3">The sequence shown here is derived from an EMBL/GenBank/DDBJ whole genome shotgun (WGS) entry which is preliminary data.</text>
</comment>
<dbReference type="RefSeq" id="WP_285669542.1">
    <property type="nucleotide sequence ID" value="NZ_BSYI01000001.1"/>
</dbReference>
<evidence type="ECO:0000313" key="4">
    <source>
        <dbReference type="Proteomes" id="UP001239909"/>
    </source>
</evidence>
<evidence type="ECO:0000256" key="2">
    <source>
        <dbReference type="SAM" id="Phobius"/>
    </source>
</evidence>
<feature type="transmembrane region" description="Helical" evidence="2">
    <location>
        <begin position="179"/>
        <end position="203"/>
    </location>
</feature>
<dbReference type="Pfam" id="PF03729">
    <property type="entry name" value="DUF308"/>
    <property type="match status" value="1"/>
</dbReference>
<keyword evidence="2" id="KW-0812">Transmembrane</keyword>
<dbReference type="InterPro" id="IPR005325">
    <property type="entry name" value="DUF308_memb"/>
</dbReference>
<evidence type="ECO:0000313" key="3">
    <source>
        <dbReference type="EMBL" id="GMG80919.1"/>
    </source>
</evidence>
<feature type="transmembrane region" description="Helical" evidence="2">
    <location>
        <begin position="152"/>
        <end position="173"/>
    </location>
</feature>
<gene>
    <name evidence="3" type="ORF">LNKW23_01310</name>
</gene>
<dbReference type="Proteomes" id="UP001239909">
    <property type="component" value="Unassembled WGS sequence"/>
</dbReference>
<sequence>MAHTDTETNETPAAGNPPPGITPVAVIDLRDPPEAVRRNWGWLMAVGIALILGGTAAAAMPMLASVAAELTVGVVFAVAGVCQLVQALRTGGWSASAWCLISALAYLVGAALLLLNPLAGLMALTVVMAVVFLFDGGLRLAMGLKLRPERGWGWITAGGVGSVLLGAIIVLGLPGSSLTLLGVLIAISLIFEGWGFVFIALAARRAGQGEAGEA</sequence>
<feature type="region of interest" description="Disordered" evidence="1">
    <location>
        <begin position="1"/>
        <end position="22"/>
    </location>
</feature>
<feature type="transmembrane region" description="Helical" evidence="2">
    <location>
        <begin position="66"/>
        <end position="85"/>
    </location>
</feature>
<accession>A0ABQ6LFV3</accession>
<name>A0ABQ6LFV3_9RHOB</name>
<dbReference type="PANTHER" id="PTHR34989:SF1">
    <property type="entry name" value="PROTEIN HDED"/>
    <property type="match status" value="1"/>
</dbReference>
<organism evidence="3 4">
    <name type="scientific">Paralimibaculum aggregatum</name>
    <dbReference type="NCBI Taxonomy" id="3036245"/>
    <lineage>
        <taxon>Bacteria</taxon>
        <taxon>Pseudomonadati</taxon>
        <taxon>Pseudomonadota</taxon>
        <taxon>Alphaproteobacteria</taxon>
        <taxon>Rhodobacterales</taxon>
        <taxon>Paracoccaceae</taxon>
        <taxon>Paralimibaculum</taxon>
    </lineage>
</organism>
<proteinExistence type="predicted"/>
<reference evidence="3 4" key="1">
    <citation type="submission" date="2023-04" db="EMBL/GenBank/DDBJ databases">
        <title>Marinoamorphus aggregata gen. nov., sp. Nov., isolate from tissue of brittle star Ophioplocus japonicus.</title>
        <authorList>
            <person name="Kawano K."/>
            <person name="Sawayama S."/>
            <person name="Nakagawa S."/>
        </authorList>
    </citation>
    <scope>NUCLEOTIDE SEQUENCE [LARGE SCALE GENOMIC DNA]</scope>
    <source>
        <strain evidence="3 4">NKW23</strain>
    </source>
</reference>
<dbReference type="PANTHER" id="PTHR34989">
    <property type="entry name" value="PROTEIN HDED"/>
    <property type="match status" value="1"/>
</dbReference>
<keyword evidence="2" id="KW-0472">Membrane</keyword>
<dbReference type="EMBL" id="BSYI01000001">
    <property type="protein sequence ID" value="GMG80919.1"/>
    <property type="molecule type" value="Genomic_DNA"/>
</dbReference>
<dbReference type="InterPro" id="IPR052712">
    <property type="entry name" value="Acid_resist_chaperone_HdeD"/>
</dbReference>
<feature type="transmembrane region" description="Helical" evidence="2">
    <location>
        <begin position="97"/>
        <end position="115"/>
    </location>
</feature>
<feature type="transmembrane region" description="Helical" evidence="2">
    <location>
        <begin position="40"/>
        <end position="60"/>
    </location>
</feature>
<feature type="transmembrane region" description="Helical" evidence="2">
    <location>
        <begin position="121"/>
        <end position="140"/>
    </location>
</feature>
<evidence type="ECO:0000256" key="1">
    <source>
        <dbReference type="SAM" id="MobiDB-lite"/>
    </source>
</evidence>